<feature type="region of interest" description="Disordered" evidence="1">
    <location>
        <begin position="58"/>
        <end position="81"/>
    </location>
</feature>
<reference evidence="2" key="1">
    <citation type="submission" date="2021-01" db="EMBL/GenBank/DDBJ databases">
        <authorList>
            <person name="Corre E."/>
            <person name="Pelletier E."/>
            <person name="Niang G."/>
            <person name="Scheremetjew M."/>
            <person name="Finn R."/>
            <person name="Kale V."/>
            <person name="Holt S."/>
            <person name="Cochrane G."/>
            <person name="Meng A."/>
            <person name="Brown T."/>
            <person name="Cohen L."/>
        </authorList>
    </citation>
    <scope>NUCLEOTIDE SEQUENCE</scope>
    <source>
        <strain evidence="2">CCMP127</strain>
    </source>
</reference>
<dbReference type="EMBL" id="HBIM01006056">
    <property type="protein sequence ID" value="CAE0407330.1"/>
    <property type="molecule type" value="Transcribed_RNA"/>
</dbReference>
<feature type="region of interest" description="Disordered" evidence="1">
    <location>
        <begin position="1"/>
        <end position="29"/>
    </location>
</feature>
<dbReference type="AlphaFoldDB" id="A0A7S3L1W9"/>
<feature type="region of interest" description="Disordered" evidence="1">
    <location>
        <begin position="180"/>
        <end position="209"/>
    </location>
</feature>
<feature type="compositionally biased region" description="Basic residues" evidence="1">
    <location>
        <begin position="59"/>
        <end position="81"/>
    </location>
</feature>
<evidence type="ECO:0000256" key="1">
    <source>
        <dbReference type="SAM" id="MobiDB-lite"/>
    </source>
</evidence>
<gene>
    <name evidence="2" type="ORF">ACOF00016_LOCUS5157</name>
</gene>
<feature type="region of interest" description="Disordered" evidence="1">
    <location>
        <begin position="229"/>
        <end position="257"/>
    </location>
</feature>
<proteinExistence type="predicted"/>
<organism evidence="2">
    <name type="scientific">Amphora coffeiformis</name>
    <dbReference type="NCBI Taxonomy" id="265554"/>
    <lineage>
        <taxon>Eukaryota</taxon>
        <taxon>Sar</taxon>
        <taxon>Stramenopiles</taxon>
        <taxon>Ochrophyta</taxon>
        <taxon>Bacillariophyta</taxon>
        <taxon>Bacillariophyceae</taxon>
        <taxon>Bacillariophycidae</taxon>
        <taxon>Thalassiophysales</taxon>
        <taxon>Catenulaceae</taxon>
        <taxon>Amphora</taxon>
    </lineage>
</organism>
<sequence>MKAEQVVGVHPSSPRGPHWTTGGGDDEMSTISCTTIPVKDVSVDEECWNFALPPPPPPLHHHSFHHQQQQQHHHHHGKHRKSVHFNLPENQVSIVERIPEAFHADVWYSKQQMAHFRYQTQQQALKIAQTAHQYGSFGDSMHRLFHALRCNQNANEGFLNTMMALLVMPSSTNYRGINITQRDNDNHRKDHEQEEEEQDHETHGLETLAVPAIQSDYQIRRRYLMGQIHRIQQQSKRSKQKQTTMQQHHHHRSSSFYNNKETCCLGTIRDTSRMASRASTLFAQFLAQRGQPPYQQPQQQQHGGVLRQDHVLV</sequence>
<feature type="compositionally biased region" description="Basic and acidic residues" evidence="1">
    <location>
        <begin position="182"/>
        <end position="192"/>
    </location>
</feature>
<evidence type="ECO:0000313" key="2">
    <source>
        <dbReference type="EMBL" id="CAE0407330.1"/>
    </source>
</evidence>
<protein>
    <submittedName>
        <fullName evidence="2">Uncharacterized protein</fullName>
    </submittedName>
</protein>
<accession>A0A7S3L1W9</accession>
<name>A0A7S3L1W9_9STRA</name>